<proteinExistence type="predicted"/>
<keyword evidence="3" id="KW-1185">Reference proteome</keyword>
<dbReference type="EMBL" id="JABFUD020000018">
    <property type="protein sequence ID" value="KAI5066316.1"/>
    <property type="molecule type" value="Genomic_DNA"/>
</dbReference>
<gene>
    <name evidence="2" type="ORF">GOP47_0018940</name>
</gene>
<accession>A0A9D4UFJ4</accession>
<dbReference type="Proteomes" id="UP000886520">
    <property type="component" value="Chromosome 18"/>
</dbReference>
<sequence>MAALTTSSLVSLFSLIPRPIPAHRQPISLATRSQPVTPSLLTTNPSTRPSSALSTPPTTLPSPCQPRCQPLPSSSSTLNMSLSLAISPSTGRRPERSKAHPTDAGACRVTVRKENIPWKQMASYNFWLQAFYEYHCQMAVYLYGGNS</sequence>
<dbReference type="AlphaFoldDB" id="A0A9D4UFJ4"/>
<reference evidence="2" key="1">
    <citation type="submission" date="2021-01" db="EMBL/GenBank/DDBJ databases">
        <title>Adiantum capillus-veneris genome.</title>
        <authorList>
            <person name="Fang Y."/>
            <person name="Liao Q."/>
        </authorList>
    </citation>
    <scope>NUCLEOTIDE SEQUENCE</scope>
    <source>
        <strain evidence="2">H3</strain>
        <tissue evidence="2">Leaf</tissue>
    </source>
</reference>
<organism evidence="2 3">
    <name type="scientific">Adiantum capillus-veneris</name>
    <name type="common">Maidenhair fern</name>
    <dbReference type="NCBI Taxonomy" id="13818"/>
    <lineage>
        <taxon>Eukaryota</taxon>
        <taxon>Viridiplantae</taxon>
        <taxon>Streptophyta</taxon>
        <taxon>Embryophyta</taxon>
        <taxon>Tracheophyta</taxon>
        <taxon>Polypodiopsida</taxon>
        <taxon>Polypodiidae</taxon>
        <taxon>Polypodiales</taxon>
        <taxon>Pteridineae</taxon>
        <taxon>Pteridaceae</taxon>
        <taxon>Vittarioideae</taxon>
        <taxon>Adiantum</taxon>
    </lineage>
</organism>
<evidence type="ECO:0000256" key="1">
    <source>
        <dbReference type="SAM" id="MobiDB-lite"/>
    </source>
</evidence>
<feature type="compositionally biased region" description="Basic and acidic residues" evidence="1">
    <location>
        <begin position="92"/>
        <end position="101"/>
    </location>
</feature>
<evidence type="ECO:0000313" key="3">
    <source>
        <dbReference type="Proteomes" id="UP000886520"/>
    </source>
</evidence>
<comment type="caution">
    <text evidence="2">The sequence shown here is derived from an EMBL/GenBank/DDBJ whole genome shotgun (WGS) entry which is preliminary data.</text>
</comment>
<evidence type="ECO:0000313" key="2">
    <source>
        <dbReference type="EMBL" id="KAI5066316.1"/>
    </source>
</evidence>
<name>A0A9D4UFJ4_ADICA</name>
<feature type="compositionally biased region" description="Low complexity" evidence="1">
    <location>
        <begin position="45"/>
        <end position="57"/>
    </location>
</feature>
<protein>
    <submittedName>
        <fullName evidence="2">Uncharacterized protein</fullName>
    </submittedName>
</protein>
<feature type="region of interest" description="Disordered" evidence="1">
    <location>
        <begin position="26"/>
        <end position="105"/>
    </location>
</feature>
<feature type="compositionally biased region" description="Polar residues" evidence="1">
    <location>
        <begin position="28"/>
        <end position="44"/>
    </location>
</feature>
<feature type="compositionally biased region" description="Low complexity" evidence="1">
    <location>
        <begin position="71"/>
        <end position="84"/>
    </location>
</feature>